<keyword evidence="7" id="KW-0966">Cell projection</keyword>
<dbReference type="InterPro" id="IPR001029">
    <property type="entry name" value="Flagellin_N"/>
</dbReference>
<evidence type="ECO:0000256" key="2">
    <source>
        <dbReference type="ARBA" id="ARBA00022525"/>
    </source>
</evidence>
<keyword evidence="2 4" id="KW-0964">Secreted</keyword>
<name>A0ABT6J7N6_9GAMM</name>
<evidence type="ECO:0000259" key="5">
    <source>
        <dbReference type="Pfam" id="PF00669"/>
    </source>
</evidence>
<dbReference type="Gene3D" id="6.10.10.10">
    <property type="entry name" value="Flagellar export chaperone, C-terminal domain"/>
    <property type="match status" value="1"/>
</dbReference>
<dbReference type="SUPFAM" id="SSF64518">
    <property type="entry name" value="Phase 1 flagellin"/>
    <property type="match status" value="1"/>
</dbReference>
<evidence type="ECO:0000259" key="6">
    <source>
        <dbReference type="Pfam" id="PF00700"/>
    </source>
</evidence>
<dbReference type="InterPro" id="IPR046358">
    <property type="entry name" value="Flagellin_C"/>
</dbReference>
<dbReference type="RefSeq" id="WP_280573739.1">
    <property type="nucleotide sequence ID" value="NZ_JARXRM010000026.1"/>
</dbReference>
<feature type="domain" description="Flagellin N-terminal" evidence="5">
    <location>
        <begin position="4"/>
        <end position="140"/>
    </location>
</feature>
<evidence type="ECO:0000256" key="4">
    <source>
        <dbReference type="RuleBase" id="RU362073"/>
    </source>
</evidence>
<proteinExistence type="inferred from homology"/>
<feature type="domain" description="Flagellin C-terminal" evidence="6">
    <location>
        <begin position="295"/>
        <end position="380"/>
    </location>
</feature>
<comment type="function">
    <text evidence="4">Flagellin is the subunit protein which polymerizes to form the filaments of bacterial flagella.</text>
</comment>
<evidence type="ECO:0000313" key="7">
    <source>
        <dbReference type="EMBL" id="MDH5822754.1"/>
    </source>
</evidence>
<dbReference type="EMBL" id="JARXRM010000026">
    <property type="protein sequence ID" value="MDH5822754.1"/>
    <property type="molecule type" value="Genomic_DNA"/>
</dbReference>
<dbReference type="InterPro" id="IPR001492">
    <property type="entry name" value="Flagellin"/>
</dbReference>
<sequence length="381" mass="38717">MSVINTNTISLNAQRNLGTNSASLSTTIQRLSSGLRINSAKDDAAGLAISERFTTQIRGMNQAARNANDGISLAQTAEGALGEIGNNLQRIRELAVQSANATNSSSDRAALQAEVTQLLSEVDRVADQTSFNGTKLLDGNAPSFVFQVGANANETITVTSPVDANVVALGGAVTTSTAQSTAVSGLGTGAAAAGSLTVNGVDIGPLSAVGTASQRAAQVVDAINNVSSQTGVNASFNSSTGVIEVASESTITFGGTDDGTLTGFDGVGAQVSTDSTVTGISGLDVSSFAGATLAMKQVDSALDQINSARADLGAVQNRFTSVVANLNTSAENLTASRSRIRDTDFAKETAELSRTQILQQAGTAMLAQANQIPQNVLSLLR</sequence>
<comment type="subcellular location">
    <subcellularLocation>
        <location evidence="4">Secreted</location>
    </subcellularLocation>
    <subcellularLocation>
        <location evidence="4">Bacterial flagellum</location>
    </subcellularLocation>
</comment>
<dbReference type="Proteomes" id="UP001156940">
    <property type="component" value="Unassembled WGS sequence"/>
</dbReference>
<dbReference type="Gene3D" id="3.30.70.2120">
    <property type="match status" value="1"/>
</dbReference>
<evidence type="ECO:0000313" key="8">
    <source>
        <dbReference type="Proteomes" id="UP001156940"/>
    </source>
</evidence>
<dbReference type="Pfam" id="PF00700">
    <property type="entry name" value="Flagellin_C"/>
    <property type="match status" value="1"/>
</dbReference>
<dbReference type="Pfam" id="PF07196">
    <property type="entry name" value="Flagellin_IN"/>
    <property type="match status" value="1"/>
</dbReference>
<dbReference type="Gene3D" id="1.20.1330.10">
    <property type="entry name" value="f41 fragment of flagellin, N-terminal domain"/>
    <property type="match status" value="1"/>
</dbReference>
<keyword evidence="8" id="KW-1185">Reference proteome</keyword>
<organism evidence="7 8">
    <name type="scientific">Luteimonas endophytica</name>
    <dbReference type="NCBI Taxonomy" id="3042023"/>
    <lineage>
        <taxon>Bacteria</taxon>
        <taxon>Pseudomonadati</taxon>
        <taxon>Pseudomonadota</taxon>
        <taxon>Gammaproteobacteria</taxon>
        <taxon>Lysobacterales</taxon>
        <taxon>Lysobacteraceae</taxon>
        <taxon>Luteimonas</taxon>
    </lineage>
</organism>
<dbReference type="InterPro" id="IPR010810">
    <property type="entry name" value="Flagellin_hook_IN_motif"/>
</dbReference>
<protein>
    <recommendedName>
        <fullName evidence="4">Flagellin</fullName>
    </recommendedName>
</protein>
<dbReference type="InterPro" id="IPR042187">
    <property type="entry name" value="Flagellin_C_sub2"/>
</dbReference>
<comment type="similarity">
    <text evidence="1 4">Belongs to the bacterial flagellin family.</text>
</comment>
<dbReference type="PANTHER" id="PTHR42792:SF2">
    <property type="entry name" value="FLAGELLIN"/>
    <property type="match status" value="1"/>
</dbReference>
<accession>A0ABT6J7N6</accession>
<dbReference type="Pfam" id="PF00669">
    <property type="entry name" value="Flagellin_N"/>
    <property type="match status" value="1"/>
</dbReference>
<gene>
    <name evidence="7" type="ORF">QFW77_07065</name>
</gene>
<keyword evidence="3 4" id="KW-0975">Bacterial flagellum</keyword>
<reference evidence="7 8" key="1">
    <citation type="submission" date="2023-04" db="EMBL/GenBank/DDBJ databases">
        <title>Luteimonas endophyticus RD2P54.</title>
        <authorList>
            <person name="Sun J.-Q."/>
        </authorList>
    </citation>
    <scope>NUCLEOTIDE SEQUENCE [LARGE SCALE GENOMIC DNA]</scope>
    <source>
        <strain evidence="7 8">RD2P54</strain>
    </source>
</reference>
<dbReference type="NCBIfam" id="NF006467">
    <property type="entry name" value="PRK08869.1-2"/>
    <property type="match status" value="1"/>
</dbReference>
<evidence type="ECO:0000256" key="3">
    <source>
        <dbReference type="ARBA" id="ARBA00023143"/>
    </source>
</evidence>
<dbReference type="PRINTS" id="PR00207">
    <property type="entry name" value="FLAGELLIN"/>
</dbReference>
<keyword evidence="7" id="KW-0969">Cilium</keyword>
<keyword evidence="7" id="KW-0282">Flagellum</keyword>
<dbReference type="PANTHER" id="PTHR42792">
    <property type="entry name" value="FLAGELLIN"/>
    <property type="match status" value="1"/>
</dbReference>
<comment type="caution">
    <text evidence="7">The sequence shown here is derived from an EMBL/GenBank/DDBJ whole genome shotgun (WGS) entry which is preliminary data.</text>
</comment>
<evidence type="ECO:0000256" key="1">
    <source>
        <dbReference type="ARBA" id="ARBA00005709"/>
    </source>
</evidence>